<evidence type="ECO:0000313" key="2">
    <source>
        <dbReference type="EMBL" id="AWI50294.1"/>
    </source>
</evidence>
<reference evidence="3" key="1">
    <citation type="submission" date="2018-05" db="EMBL/GenBank/DDBJ databases">
        <title>Complete genome sequence of Actinobacillus porcitonsillarum reference strain 9953L55 (CCUG 46996).</title>
        <authorList>
            <person name="Dona V."/>
            <person name="Perreten V."/>
        </authorList>
    </citation>
    <scope>NUCLEOTIDE SEQUENCE [LARGE SCALE GENOMIC DNA]</scope>
    <source>
        <strain evidence="3">9953L55</strain>
    </source>
</reference>
<sequence length="150" mass="17656">MKLAEALIERADLQRRLEQLKQRLRQNAQYQEGEQPTEDPNSLLNEYHQITLLLEQMVTKINMANHRIYLENGLLMVSALAQRDRLKNEHAMLVELANAATPTFDRYSRSEIKMLSAIDVKELRKRIDHIAKQHRELDTQIQQANWLNDL</sequence>
<keyword evidence="3" id="KW-1185">Reference proteome</keyword>
<protein>
    <recommendedName>
        <fullName evidence="4">Septicolysin</fullName>
    </recommendedName>
</protein>
<dbReference type="EMBL" id="CP029206">
    <property type="protein sequence ID" value="AWI50294.1"/>
    <property type="molecule type" value="Genomic_DNA"/>
</dbReference>
<organism evidence="2 3">
    <name type="scientific">Actinobacillus porcitonsillarum</name>
    <dbReference type="NCBI Taxonomy" id="189834"/>
    <lineage>
        <taxon>Bacteria</taxon>
        <taxon>Pseudomonadati</taxon>
        <taxon>Pseudomonadota</taxon>
        <taxon>Gammaproteobacteria</taxon>
        <taxon>Pasteurellales</taxon>
        <taxon>Pasteurellaceae</taxon>
        <taxon>Actinobacillus</taxon>
    </lineage>
</organism>
<dbReference type="Proteomes" id="UP000244920">
    <property type="component" value="Chromosome"/>
</dbReference>
<dbReference type="CDD" id="cd12208">
    <property type="entry name" value="DIP1984-like"/>
    <property type="match status" value="1"/>
</dbReference>
<evidence type="ECO:0008006" key="4">
    <source>
        <dbReference type="Google" id="ProtNLM"/>
    </source>
</evidence>
<accession>A0A2U8FIY1</accession>
<keyword evidence="1" id="KW-0175">Coiled coil</keyword>
<gene>
    <name evidence="2" type="ORF">DDU33_01705</name>
</gene>
<feature type="coiled-coil region" evidence="1">
    <location>
        <begin position="3"/>
        <end position="34"/>
    </location>
</feature>
<dbReference type="NCBIfam" id="NF038048">
    <property type="entry name" value="DIP1984_fam"/>
    <property type="match status" value="1"/>
</dbReference>
<dbReference type="RefSeq" id="WP_108922767.1">
    <property type="nucleotide sequence ID" value="NZ_CP029206.1"/>
</dbReference>
<evidence type="ECO:0000313" key="3">
    <source>
        <dbReference type="Proteomes" id="UP000244920"/>
    </source>
</evidence>
<dbReference type="AlphaFoldDB" id="A0A2U8FIY1"/>
<dbReference type="Gene3D" id="6.10.320.10">
    <property type="match status" value="1"/>
</dbReference>
<name>A0A2U8FIY1_9PAST</name>
<proteinExistence type="predicted"/>
<dbReference type="InterPro" id="IPR047741">
    <property type="entry name" value="DIP1984-like"/>
</dbReference>
<evidence type="ECO:0000256" key="1">
    <source>
        <dbReference type="SAM" id="Coils"/>
    </source>
</evidence>
<dbReference type="Pfam" id="PF20935">
    <property type="entry name" value="DUF6847"/>
    <property type="match status" value="1"/>
</dbReference>
<dbReference type="KEGG" id="apor:DDU33_01705"/>